<organism evidence="2">
    <name type="scientific">Dulem virus 31</name>
    <dbReference type="NCBI Taxonomy" id="3145749"/>
    <lineage>
        <taxon>Viruses</taxon>
        <taxon>Monodnaviria</taxon>
        <taxon>Sangervirae</taxon>
        <taxon>Phixviricota</taxon>
        <taxon>Malgrandaviricetes</taxon>
        <taxon>Petitvirales</taxon>
        <taxon>Microviridae</taxon>
        <taxon>Microvirus</taxon>
    </lineage>
</organism>
<sequence length="76" mass="9171">MQSLATTKMRLYPSLNFQFLCRLEFPLFNPSYFFELKIEAVQYARLIFKISAKMLLFVKISYLFFVEVLTYDNLEH</sequence>
<keyword evidence="1" id="KW-0812">Transmembrane</keyword>
<accession>A0AAU8AU61</accession>
<keyword evidence="1" id="KW-1133">Transmembrane helix</keyword>
<feature type="transmembrane region" description="Helical" evidence="1">
    <location>
        <begin position="54"/>
        <end position="71"/>
    </location>
</feature>
<evidence type="ECO:0000313" key="2">
    <source>
        <dbReference type="EMBL" id="XCD03082.1"/>
    </source>
</evidence>
<reference evidence="2" key="1">
    <citation type="submission" date="2024-03" db="EMBL/GenBank/DDBJ databases">
        <title>Diverse circular DNA viruses in blood, oral, and fecal samples of captive lemurs.</title>
        <authorList>
            <person name="Paietta E.N."/>
            <person name="Kraberger S."/>
            <person name="Lund M.C."/>
            <person name="Custer J.M."/>
            <person name="Vargas K.M."/>
            <person name="Ehmke E.E."/>
            <person name="Yoder A.D."/>
            <person name="Varsani A."/>
        </authorList>
    </citation>
    <scope>NUCLEOTIDE SEQUENCE</scope>
    <source>
        <strain evidence="2">Duke_17_45</strain>
    </source>
</reference>
<name>A0AAU8AU61_9VIRU</name>
<proteinExistence type="predicted"/>
<evidence type="ECO:0000256" key="1">
    <source>
        <dbReference type="SAM" id="Phobius"/>
    </source>
</evidence>
<keyword evidence="1" id="KW-0472">Membrane</keyword>
<dbReference type="EMBL" id="PP511318">
    <property type="protein sequence ID" value="XCD03082.1"/>
    <property type="molecule type" value="Genomic_DNA"/>
</dbReference>
<protein>
    <submittedName>
        <fullName evidence="2">Uncharacterized protein</fullName>
    </submittedName>
</protein>